<feature type="region of interest" description="Disordered" evidence="1">
    <location>
        <begin position="117"/>
        <end position="195"/>
    </location>
</feature>
<dbReference type="OrthoDB" id="8121168at2759"/>
<sequence>MTEIQGASVEPLTMVMGPNGVPIMISMQNMKQPSYGQRAMIFTGYYQPKKNSNQRVPFDSNLVNSDNDSLANVNPGPENVNDQFDKPEASSSVDPMIQEETTIQSTPDDLLALTTQIPLVQREKSPAINPEGKSRKSSNGKKTVVVKEEETDQDNEEENEEEDDEDDDDEDDELSPIVPFKGPSKRRNNNLPNLNNIFPMIFRFPKSYGKNSHGESLPELITAIANSYSTGKGGVASSVATAYGGPSNGSKKKQSKLSN</sequence>
<dbReference type="EMBL" id="JACMRX010000004">
    <property type="protein sequence ID" value="KAF7991698.1"/>
    <property type="molecule type" value="Genomic_DNA"/>
</dbReference>
<organism evidence="2 3">
    <name type="scientific">Aphidius gifuensis</name>
    <name type="common">Parasitoid wasp</name>
    <dbReference type="NCBI Taxonomy" id="684658"/>
    <lineage>
        <taxon>Eukaryota</taxon>
        <taxon>Metazoa</taxon>
        <taxon>Ecdysozoa</taxon>
        <taxon>Arthropoda</taxon>
        <taxon>Hexapoda</taxon>
        <taxon>Insecta</taxon>
        <taxon>Pterygota</taxon>
        <taxon>Neoptera</taxon>
        <taxon>Endopterygota</taxon>
        <taxon>Hymenoptera</taxon>
        <taxon>Apocrita</taxon>
        <taxon>Ichneumonoidea</taxon>
        <taxon>Braconidae</taxon>
        <taxon>Aphidiinae</taxon>
        <taxon>Aphidius</taxon>
    </lineage>
</organism>
<protein>
    <submittedName>
        <fullName evidence="2">Uncharacterized protein</fullName>
    </submittedName>
</protein>
<evidence type="ECO:0000256" key="1">
    <source>
        <dbReference type="SAM" id="MobiDB-lite"/>
    </source>
</evidence>
<reference evidence="2 3" key="1">
    <citation type="submission" date="2020-08" db="EMBL/GenBank/DDBJ databases">
        <title>Aphidius gifuensis genome sequencing and assembly.</title>
        <authorList>
            <person name="Du Z."/>
        </authorList>
    </citation>
    <scope>NUCLEOTIDE SEQUENCE [LARGE SCALE GENOMIC DNA]</scope>
    <source>
        <strain evidence="2">YNYX2018</strain>
        <tissue evidence="2">Adults</tissue>
    </source>
</reference>
<gene>
    <name evidence="2" type="ORF">HCN44_010499</name>
</gene>
<feature type="compositionally biased region" description="Acidic residues" evidence="1">
    <location>
        <begin position="149"/>
        <end position="174"/>
    </location>
</feature>
<dbReference type="Proteomes" id="UP000639338">
    <property type="component" value="Unassembled WGS sequence"/>
</dbReference>
<comment type="caution">
    <text evidence="2">The sequence shown here is derived from an EMBL/GenBank/DDBJ whole genome shotgun (WGS) entry which is preliminary data.</text>
</comment>
<evidence type="ECO:0000313" key="2">
    <source>
        <dbReference type="EMBL" id="KAF7991698.1"/>
    </source>
</evidence>
<feature type="compositionally biased region" description="Basic residues" evidence="1">
    <location>
        <begin position="250"/>
        <end position="259"/>
    </location>
</feature>
<name>A0A835CRY0_APHGI</name>
<feature type="region of interest" description="Disordered" evidence="1">
    <location>
        <begin position="64"/>
        <end position="94"/>
    </location>
</feature>
<feature type="region of interest" description="Disordered" evidence="1">
    <location>
        <begin position="231"/>
        <end position="259"/>
    </location>
</feature>
<dbReference type="AlphaFoldDB" id="A0A835CRY0"/>
<evidence type="ECO:0000313" key="3">
    <source>
        <dbReference type="Proteomes" id="UP000639338"/>
    </source>
</evidence>
<keyword evidence="3" id="KW-1185">Reference proteome</keyword>
<accession>A0A835CRY0</accession>
<proteinExistence type="predicted"/>